<sequence>MTLAIEVAITFYPKRGTPFKVQKVSAIEIESSWKMLTDTASVVLPRNVGDFDKQKVRELFAVGDRVVIQMGYNGELLQEFEGFITQVSADFPITISLSDAMWKLRQLPVNYVSAKASLKTFLTEVVKDYPLEVEDIALGAVRFSNTTLGAVLDKLQKDWSIYSFIREGKLTIAKPYSDVKVSDEMKHFDLERNCTENNLKYLSKEERTIKIIGTSSFGKGKRLQYEFGDENPKTTLKMTWHVSSQAELEKEVKRLYELHKREGFEGSFTTYGMPSVQHGEKIRLSSTLYPDRHGEYYVDRVKKSISNAQYRQEIEISGSTL</sequence>
<proteinExistence type="predicted"/>
<name>A0A8S5N8I1_9CAUD</name>
<dbReference type="EMBL" id="BK015089">
    <property type="protein sequence ID" value="DAD90560.1"/>
    <property type="molecule type" value="Genomic_DNA"/>
</dbReference>
<evidence type="ECO:0000313" key="1">
    <source>
        <dbReference type="EMBL" id="DAD90560.1"/>
    </source>
</evidence>
<protein>
    <submittedName>
        <fullName evidence="1">Tail protein</fullName>
    </submittedName>
</protein>
<accession>A0A8S5N8I1</accession>
<reference evidence="1" key="1">
    <citation type="journal article" date="2021" name="Proc. Natl. Acad. Sci. U.S.A.">
        <title>A Catalog of Tens of Thousands of Viruses from Human Metagenomes Reveals Hidden Associations with Chronic Diseases.</title>
        <authorList>
            <person name="Tisza M.J."/>
            <person name="Buck C.B."/>
        </authorList>
    </citation>
    <scope>NUCLEOTIDE SEQUENCE</scope>
    <source>
        <strain evidence="1">CtlHW5</strain>
    </source>
</reference>
<organism evidence="1">
    <name type="scientific">Myoviridae sp. ctlHW5</name>
    <dbReference type="NCBI Taxonomy" id="2826691"/>
    <lineage>
        <taxon>Viruses</taxon>
        <taxon>Duplodnaviria</taxon>
        <taxon>Heunggongvirae</taxon>
        <taxon>Uroviricota</taxon>
        <taxon>Caudoviricetes</taxon>
    </lineage>
</organism>